<feature type="region of interest" description="Disordered" evidence="1">
    <location>
        <begin position="234"/>
        <end position="293"/>
    </location>
</feature>
<feature type="region of interest" description="Disordered" evidence="1">
    <location>
        <begin position="307"/>
        <end position="724"/>
    </location>
</feature>
<feature type="compositionally biased region" description="Basic and acidic residues" evidence="1">
    <location>
        <begin position="234"/>
        <end position="251"/>
    </location>
</feature>
<accession>A0AAV5AAS9</accession>
<evidence type="ECO:0000313" key="5">
    <source>
        <dbReference type="EMBL" id="GJJ11445.1"/>
    </source>
</evidence>
<feature type="region of interest" description="Disordered" evidence="1">
    <location>
        <begin position="803"/>
        <end position="829"/>
    </location>
</feature>
<protein>
    <recommendedName>
        <fullName evidence="7">AB hydrolase-1 domain-containing protein</fullName>
    </recommendedName>
</protein>
<feature type="domain" description="AB hydrolase-1" evidence="2">
    <location>
        <begin position="955"/>
        <end position="1100"/>
    </location>
</feature>
<dbReference type="Pfam" id="PF08386">
    <property type="entry name" value="Abhydrolase_4"/>
    <property type="match status" value="1"/>
</dbReference>
<feature type="compositionally biased region" description="Low complexity" evidence="1">
    <location>
        <begin position="521"/>
        <end position="568"/>
    </location>
</feature>
<dbReference type="GO" id="GO:0000124">
    <property type="term" value="C:SAGA complex"/>
    <property type="evidence" value="ECO:0007669"/>
    <property type="project" value="InterPro"/>
</dbReference>
<evidence type="ECO:0000259" key="2">
    <source>
        <dbReference type="Pfam" id="PF00561"/>
    </source>
</evidence>
<feature type="compositionally biased region" description="Pro residues" evidence="1">
    <location>
        <begin position="356"/>
        <end position="372"/>
    </location>
</feature>
<feature type="compositionally biased region" description="Low complexity" evidence="1">
    <location>
        <begin position="444"/>
        <end position="462"/>
    </location>
</feature>
<keyword evidence="6" id="KW-1185">Reference proteome</keyword>
<reference evidence="5" key="1">
    <citation type="submission" date="2021-10" db="EMBL/GenBank/DDBJ databases">
        <title>De novo Genome Assembly of Clathrus columnatus (Basidiomycota, Fungi) Using Illumina and Nanopore Sequence Data.</title>
        <authorList>
            <person name="Ogiso-Tanaka E."/>
            <person name="Itagaki H."/>
            <person name="Hosoya T."/>
            <person name="Hosaka K."/>
        </authorList>
    </citation>
    <scope>NUCLEOTIDE SEQUENCE</scope>
    <source>
        <strain evidence="5">MO-923</strain>
    </source>
</reference>
<feature type="compositionally biased region" description="Low complexity" evidence="1">
    <location>
        <begin position="484"/>
        <end position="505"/>
    </location>
</feature>
<evidence type="ECO:0000256" key="1">
    <source>
        <dbReference type="SAM" id="MobiDB-lite"/>
    </source>
</evidence>
<feature type="compositionally biased region" description="Polar residues" evidence="1">
    <location>
        <begin position="267"/>
        <end position="283"/>
    </location>
</feature>
<feature type="compositionally biased region" description="Polar residues" evidence="1">
    <location>
        <begin position="612"/>
        <end position="622"/>
    </location>
</feature>
<dbReference type="InterPro" id="IPR000073">
    <property type="entry name" value="AB_hydrolase_1"/>
</dbReference>
<feature type="domain" description="Peptidase S33 tripeptidyl aminopeptidase-like C-terminal" evidence="3">
    <location>
        <begin position="1284"/>
        <end position="1378"/>
    </location>
</feature>
<feature type="region of interest" description="Disordered" evidence="1">
    <location>
        <begin position="175"/>
        <end position="198"/>
    </location>
</feature>
<dbReference type="GO" id="GO:0003712">
    <property type="term" value="F:transcription coregulator activity"/>
    <property type="evidence" value="ECO:0007669"/>
    <property type="project" value="InterPro"/>
</dbReference>
<feature type="compositionally biased region" description="Polar residues" evidence="1">
    <location>
        <begin position="712"/>
        <end position="724"/>
    </location>
</feature>
<feature type="compositionally biased region" description="Pro residues" evidence="1">
    <location>
        <begin position="465"/>
        <end position="483"/>
    </location>
</feature>
<dbReference type="PANTHER" id="PTHR13526">
    <property type="entry name" value="TRANSCRIPTION FACTOR SPT20 HOMOLOG"/>
    <property type="match status" value="1"/>
</dbReference>
<dbReference type="PANTHER" id="PTHR13526:SF8">
    <property type="entry name" value="TRANSCRIPTION FACTOR SPT20 HOMOLOG"/>
    <property type="match status" value="1"/>
</dbReference>
<dbReference type="InterPro" id="IPR029058">
    <property type="entry name" value="AB_hydrolase_fold"/>
</dbReference>
<feature type="compositionally biased region" description="Low complexity" evidence="1">
    <location>
        <begin position="668"/>
        <end position="711"/>
    </location>
</feature>
<name>A0AAV5AAS9_9AGAM</name>
<dbReference type="Pfam" id="PF12090">
    <property type="entry name" value="Spt20_SEP"/>
    <property type="match status" value="1"/>
</dbReference>
<dbReference type="InterPro" id="IPR046468">
    <property type="entry name" value="Spt20-like_SEP"/>
</dbReference>
<dbReference type="InterPro" id="IPR013595">
    <property type="entry name" value="Pept_S33_TAP-like_C"/>
</dbReference>
<feature type="compositionally biased region" description="Pro residues" evidence="1">
    <location>
        <begin position="413"/>
        <end position="428"/>
    </location>
</feature>
<evidence type="ECO:0000259" key="4">
    <source>
        <dbReference type="Pfam" id="PF12090"/>
    </source>
</evidence>
<evidence type="ECO:0000259" key="3">
    <source>
        <dbReference type="Pfam" id="PF08386"/>
    </source>
</evidence>
<feature type="domain" description="Spt20-like SEP" evidence="4">
    <location>
        <begin position="20"/>
        <end position="163"/>
    </location>
</feature>
<feature type="compositionally biased region" description="Pro residues" evidence="1">
    <location>
        <begin position="380"/>
        <end position="393"/>
    </location>
</feature>
<gene>
    <name evidence="5" type="ORF">Clacol_005678</name>
</gene>
<dbReference type="EMBL" id="BPWL01000006">
    <property type="protein sequence ID" value="GJJ11445.1"/>
    <property type="molecule type" value="Genomic_DNA"/>
</dbReference>
<dbReference type="Gene3D" id="3.40.50.1820">
    <property type="entry name" value="alpha/beta hydrolase"/>
    <property type="match status" value="1"/>
</dbReference>
<dbReference type="GO" id="GO:0006357">
    <property type="term" value="P:regulation of transcription by RNA polymerase II"/>
    <property type="evidence" value="ECO:0007669"/>
    <property type="project" value="TreeGrafter"/>
</dbReference>
<feature type="compositionally biased region" description="Low complexity" evidence="1">
    <location>
        <begin position="623"/>
        <end position="637"/>
    </location>
</feature>
<dbReference type="Proteomes" id="UP001050691">
    <property type="component" value="Unassembled WGS sequence"/>
</dbReference>
<feature type="compositionally biased region" description="Low complexity" evidence="1">
    <location>
        <begin position="803"/>
        <end position="821"/>
    </location>
</feature>
<comment type="caution">
    <text evidence="5">The sequence shown here is derived from an EMBL/GenBank/DDBJ whole genome shotgun (WGS) entry which is preliminary data.</text>
</comment>
<dbReference type="InterPro" id="IPR021950">
    <property type="entry name" value="Spt20"/>
</dbReference>
<evidence type="ECO:0008006" key="7">
    <source>
        <dbReference type="Google" id="ProtNLM"/>
    </source>
</evidence>
<sequence length="1429" mass="157902">MALVYNQPRFSQRLLERYKQSPASFSIDYYDDHWLLNKGHAKFLYTQPLSALLDDVNALRIPVDFIEIFDSANVPYYEGCMIVETIDHRKPRTHHQQSSNKEPESVRVVLHPNDETLYADLCLLNAKYGNTWTDMDALEIEAKTLTAITPSLHLDPDPNYARIVNSVIRATTSPETVLRKRKQDQEPEENENEKAKRAKLWSQYMHPRHGKQSISQKRSLFDILGDIATKDQKGTYKLKNDKPARPLKREPVANAQPPTLLPGPSQPEASSLPSVAVATTSAAPLQDESKIRAPATTAVPKLVPEVPLMTNGKTKPPITAASPIVPSPISDQRASVPPAVNRTPVVTGAALASSPTPAPQYPPAASPRPPSLPGSVPQVPNKPKPAPPAPAVPPVKSDDYHSPVPGVQAAPSHPQPPTAIPVIPPNLPPGVSAQWHRYIAAQKQAQLQHPRFQQQQLGPQAQVKPPQPHPQTQPPLPPHPHPQSQPQQQPQSQQQQSLSQQQPQPQSQPPSQPQPQPQPQPQSQLQQQPQPQSQSQPQTQTQTPKQASTQLSQPQPQPQLQSLAQQSQRKQPTPHPPQAAAAHPSQAPMPPGVANHSGHHQNLYKAAGVVAQTPSPNRQRSSPLAHPPQQAIPPHAQNSHLPAQPQPSVASTQAPSHPVPHANQWSLQQQQQAARYLQGQQAAAAAAAGHHPQVMPQHGHPVVQPHLPQQQNMPRPTQGHDPSQQAMMHAQMQYNPMYSYQAMHAAGMMNGMRMPANAAAQNPNAQYMAQAQAWRAGRGGPVPINAQYLHAAQQQQAQLLAAMRAHQQQQQQQQPIQQQAQGLPSSSPKLSIPDRSLTWFIHIRKLVIQTNGDAANADPDKSYDTSCRSKNPVRRLWIDKITNNHLYNEVGSLYAVYQTRASTPLDYFNVSAGVAKVALGRYKAKRSPRKGSGPGASGKTWVTQMGTSFQAFMSENYDIVGFDPRGIGKTEPGVKCFRPQDLSPFGVNSVWQTGFDTAPDVFDPRTREHLIIQQREANALSKTAMEVCKNTMGDTLRYMGTSTIARDVDFITTILEGQDALINYWGVSYGSVLGSYIAYVLRFPDRIGRVVIDGIAHAGAWANIPGYKFYRQWLVNADETYNLFFKECSKAGCTLAKHIDEEPDLIKARVDDFLNELYLQPMSAPGANRPGILKRGMVDRELSFHSPRTRAALLNTSESIFSTLQYPLAWPNIAVYLQEAMNGNATILTSQHQRFGNTLPSNGVACNDNPAVEPPTAEEMVEEGLYVLQNISRFAYAVASTEPETVGCQYWPVTPPERFRGPWNHTLRNPILVISNELDPITPLDSGRWIRGQLGDSARLVIREGPGHTSITLPSICVGKTIKKYFLKGVLPPDEYFCPVDASIFLSGESPIRNRSLSDDDKYLLDKLYDLCEYLTRWSRWPIDPSWRG</sequence>
<proteinExistence type="predicted"/>
<feature type="compositionally biased region" description="Polar residues" evidence="1">
    <location>
        <begin position="638"/>
        <end position="655"/>
    </location>
</feature>
<dbReference type="SUPFAM" id="SSF53474">
    <property type="entry name" value="alpha/beta-Hydrolases"/>
    <property type="match status" value="1"/>
</dbReference>
<feature type="compositionally biased region" description="Pro residues" evidence="1">
    <location>
        <begin position="506"/>
        <end position="520"/>
    </location>
</feature>
<dbReference type="Pfam" id="PF00561">
    <property type="entry name" value="Abhydrolase_1"/>
    <property type="match status" value="1"/>
</dbReference>
<organism evidence="5 6">
    <name type="scientific">Clathrus columnatus</name>
    <dbReference type="NCBI Taxonomy" id="1419009"/>
    <lineage>
        <taxon>Eukaryota</taxon>
        <taxon>Fungi</taxon>
        <taxon>Dikarya</taxon>
        <taxon>Basidiomycota</taxon>
        <taxon>Agaricomycotina</taxon>
        <taxon>Agaricomycetes</taxon>
        <taxon>Phallomycetidae</taxon>
        <taxon>Phallales</taxon>
        <taxon>Clathraceae</taxon>
        <taxon>Clathrus</taxon>
    </lineage>
</organism>
<evidence type="ECO:0000313" key="6">
    <source>
        <dbReference type="Proteomes" id="UP001050691"/>
    </source>
</evidence>